<feature type="signal peptide" evidence="1">
    <location>
        <begin position="1"/>
        <end position="25"/>
    </location>
</feature>
<dbReference type="OrthoDB" id="3638180at2"/>
<keyword evidence="3" id="KW-1185">Reference proteome</keyword>
<accession>A0A543AWB5</accession>
<evidence type="ECO:0000313" key="2">
    <source>
        <dbReference type="EMBL" id="TQL76877.1"/>
    </source>
</evidence>
<dbReference type="AlphaFoldDB" id="A0A543AWB5"/>
<keyword evidence="1" id="KW-0732">Signal</keyword>
<reference evidence="2 3" key="1">
    <citation type="submission" date="2019-06" db="EMBL/GenBank/DDBJ databases">
        <title>Sequencing the genomes of 1000 actinobacteria strains.</title>
        <authorList>
            <person name="Klenk H.-P."/>
        </authorList>
    </citation>
    <scope>NUCLEOTIDE SEQUENCE [LARGE SCALE GENOMIC DNA]</scope>
    <source>
        <strain evidence="2 3">DSM 45928</strain>
    </source>
</reference>
<protein>
    <recommendedName>
        <fullName evidence="4">Secreted protein</fullName>
    </recommendedName>
</protein>
<evidence type="ECO:0000256" key="1">
    <source>
        <dbReference type="SAM" id="SignalP"/>
    </source>
</evidence>
<evidence type="ECO:0000313" key="3">
    <source>
        <dbReference type="Proteomes" id="UP000317043"/>
    </source>
</evidence>
<dbReference type="InParanoid" id="A0A543AWB5"/>
<proteinExistence type="predicted"/>
<dbReference type="Proteomes" id="UP000317043">
    <property type="component" value="Unassembled WGS sequence"/>
</dbReference>
<dbReference type="EMBL" id="VFOW01000001">
    <property type="protein sequence ID" value="TQL76877.1"/>
    <property type="molecule type" value="Genomic_DNA"/>
</dbReference>
<sequence>MRTAQRITARTAALTVIATVTSLFATPVIAVADEVGPVGFALQTECGESRDAVIAGGEAYWTAACSGATMTVTGWVRDTAADGMCARVKALLGGTWKYSERACPSGTTKNFTLSGTESDAEVYLYLES</sequence>
<comment type="caution">
    <text evidence="2">The sequence shown here is derived from an EMBL/GenBank/DDBJ whole genome shotgun (WGS) entry which is preliminary data.</text>
</comment>
<organism evidence="2 3">
    <name type="scientific">Stackebrandtia endophytica</name>
    <dbReference type="NCBI Taxonomy" id="1496996"/>
    <lineage>
        <taxon>Bacteria</taxon>
        <taxon>Bacillati</taxon>
        <taxon>Actinomycetota</taxon>
        <taxon>Actinomycetes</taxon>
        <taxon>Glycomycetales</taxon>
        <taxon>Glycomycetaceae</taxon>
        <taxon>Stackebrandtia</taxon>
    </lineage>
</organism>
<feature type="chain" id="PRO_5039062734" description="Secreted protein" evidence="1">
    <location>
        <begin position="26"/>
        <end position="128"/>
    </location>
</feature>
<name>A0A543AWB5_9ACTN</name>
<gene>
    <name evidence="2" type="ORF">FB566_2419</name>
</gene>
<evidence type="ECO:0008006" key="4">
    <source>
        <dbReference type="Google" id="ProtNLM"/>
    </source>
</evidence>
<dbReference type="RefSeq" id="WP_142038947.1">
    <property type="nucleotide sequence ID" value="NZ_JBHTGS010000001.1"/>
</dbReference>